<dbReference type="RefSeq" id="WP_326623333.1">
    <property type="nucleotide sequence ID" value="NZ_CP109106.1"/>
</dbReference>
<dbReference type="PANTHER" id="PTHR43585:SF2">
    <property type="entry name" value="ATP-GRASP ENZYME FSQD"/>
    <property type="match status" value="1"/>
</dbReference>
<gene>
    <name evidence="6" type="ORF">OG863_40430</name>
</gene>
<protein>
    <submittedName>
        <fullName evidence="6">ATP-grasp domain-containing protein</fullName>
    </submittedName>
</protein>
<dbReference type="InterPro" id="IPR011761">
    <property type="entry name" value="ATP-grasp"/>
</dbReference>
<dbReference type="InterPro" id="IPR040570">
    <property type="entry name" value="LAL_C2"/>
</dbReference>
<evidence type="ECO:0000259" key="5">
    <source>
        <dbReference type="PROSITE" id="PS50975"/>
    </source>
</evidence>
<evidence type="ECO:0000256" key="1">
    <source>
        <dbReference type="ARBA" id="ARBA00022598"/>
    </source>
</evidence>
<dbReference type="Proteomes" id="UP001344251">
    <property type="component" value="Chromosome"/>
</dbReference>
<evidence type="ECO:0000256" key="4">
    <source>
        <dbReference type="PROSITE-ProRule" id="PRU00409"/>
    </source>
</evidence>
<keyword evidence="7" id="KW-1185">Reference proteome</keyword>
<evidence type="ECO:0000256" key="3">
    <source>
        <dbReference type="ARBA" id="ARBA00022840"/>
    </source>
</evidence>
<dbReference type="PANTHER" id="PTHR43585">
    <property type="entry name" value="FUMIPYRROLE BIOSYNTHESIS PROTEIN C"/>
    <property type="match status" value="1"/>
</dbReference>
<dbReference type="Gene3D" id="3.40.50.20">
    <property type="match status" value="1"/>
</dbReference>
<accession>A0ABZ1FW82</accession>
<feature type="domain" description="ATP-grasp" evidence="5">
    <location>
        <begin position="111"/>
        <end position="299"/>
    </location>
</feature>
<dbReference type="Pfam" id="PF13535">
    <property type="entry name" value="ATP-grasp_4"/>
    <property type="match status" value="1"/>
</dbReference>
<dbReference type="PROSITE" id="PS50975">
    <property type="entry name" value="ATP_GRASP"/>
    <property type="match status" value="1"/>
</dbReference>
<dbReference type="EMBL" id="CP109106">
    <property type="protein sequence ID" value="WSB73703.1"/>
    <property type="molecule type" value="Genomic_DNA"/>
</dbReference>
<dbReference type="InterPro" id="IPR052032">
    <property type="entry name" value="ATP-dep_AA_Ligase"/>
</dbReference>
<dbReference type="Pfam" id="PF18603">
    <property type="entry name" value="LAL_C2"/>
    <property type="match status" value="1"/>
</dbReference>
<evidence type="ECO:0000313" key="7">
    <source>
        <dbReference type="Proteomes" id="UP001344251"/>
    </source>
</evidence>
<reference evidence="6 7" key="1">
    <citation type="submission" date="2022-10" db="EMBL/GenBank/DDBJ databases">
        <title>The complete genomes of actinobacterial strains from the NBC collection.</title>
        <authorList>
            <person name="Joergensen T.S."/>
            <person name="Alvarez Arevalo M."/>
            <person name="Sterndorff E.B."/>
            <person name="Faurdal D."/>
            <person name="Vuksanovic O."/>
            <person name="Mourched A.-S."/>
            <person name="Charusanti P."/>
            <person name="Shaw S."/>
            <person name="Blin K."/>
            <person name="Weber T."/>
        </authorList>
    </citation>
    <scope>NUCLEOTIDE SEQUENCE [LARGE SCALE GENOMIC DNA]</scope>
    <source>
        <strain evidence="6 7">NBC 01774</strain>
    </source>
</reference>
<keyword evidence="1" id="KW-0436">Ligase</keyword>
<proteinExistence type="predicted"/>
<name>A0ABZ1FW82_9ACTN</name>
<organism evidence="6 7">
    <name type="scientific">Streptomyces decoyicus</name>
    <dbReference type="NCBI Taxonomy" id="249567"/>
    <lineage>
        <taxon>Bacteria</taxon>
        <taxon>Bacillati</taxon>
        <taxon>Actinomycetota</taxon>
        <taxon>Actinomycetes</taxon>
        <taxon>Kitasatosporales</taxon>
        <taxon>Streptomycetaceae</taxon>
        <taxon>Streptomyces</taxon>
    </lineage>
</organism>
<dbReference type="SUPFAM" id="SSF56059">
    <property type="entry name" value="Glutathione synthetase ATP-binding domain-like"/>
    <property type="match status" value="1"/>
</dbReference>
<dbReference type="InterPro" id="IPR041472">
    <property type="entry name" value="BL00235/CARNS1_N"/>
</dbReference>
<keyword evidence="2 4" id="KW-0547">Nucleotide-binding</keyword>
<evidence type="ECO:0000313" key="6">
    <source>
        <dbReference type="EMBL" id="WSB73703.1"/>
    </source>
</evidence>
<dbReference type="Pfam" id="PF18130">
    <property type="entry name" value="ATPgrasp_N"/>
    <property type="match status" value="1"/>
</dbReference>
<dbReference type="SMART" id="SM01209">
    <property type="entry name" value="GARS_A"/>
    <property type="match status" value="1"/>
</dbReference>
<evidence type="ECO:0000256" key="2">
    <source>
        <dbReference type="ARBA" id="ARBA00022741"/>
    </source>
</evidence>
<keyword evidence="3 4" id="KW-0067">ATP-binding</keyword>
<sequence>MSGERVLLLGGKADFIRKAVECGLEVVNIQKPSGFAPALLEHCRQLHVLDYQDVPLVTALAEAMHRVRPFTRVLTQTEAALVVAGHLTSHLGLAGNGVEAVRILHDKRALRTLLNHKGIGEVAFLQGATREDAQDFVRRHGAAVLKPAMGSGSLGVRKVRSPAEADKAWQWADRSGLTDFMVEELLTGPEFSVETFSIGGEHTVLCVTGKDTAGRFVEVGHVVPAPLPTETAEEIGRFVRKVLDAVGLIEGLAHTEVMLTPDGPRVVESHSRRGGGRINELVQLVHGIDMDTLALKVALPGQGVPTVPAAAGAAATRFVMAEPGRVTSVDGVAAAAALPGVREVKVGVAPGDVVRPAQWSEDRCGHVVVYAEDSAAAERLARQAVDAIVIRTVPDDEAIAAPLHHRLAEVDEVLDPFASRVDQQVNT</sequence>
<dbReference type="Gene3D" id="3.30.470.20">
    <property type="entry name" value="ATP-grasp fold, B domain"/>
    <property type="match status" value="1"/>
</dbReference>